<organism evidence="2 3">
    <name type="scientific">Anguilla anguilla</name>
    <name type="common">European freshwater eel</name>
    <name type="synonym">Muraena anguilla</name>
    <dbReference type="NCBI Taxonomy" id="7936"/>
    <lineage>
        <taxon>Eukaryota</taxon>
        <taxon>Metazoa</taxon>
        <taxon>Chordata</taxon>
        <taxon>Craniata</taxon>
        <taxon>Vertebrata</taxon>
        <taxon>Euteleostomi</taxon>
        <taxon>Actinopterygii</taxon>
        <taxon>Neopterygii</taxon>
        <taxon>Teleostei</taxon>
        <taxon>Anguilliformes</taxon>
        <taxon>Anguillidae</taxon>
        <taxon>Anguilla</taxon>
    </lineage>
</organism>
<keyword evidence="3" id="KW-1185">Reference proteome</keyword>
<gene>
    <name evidence="2" type="ORF">ANANG_G00077970</name>
</gene>
<feature type="region of interest" description="Disordered" evidence="1">
    <location>
        <begin position="61"/>
        <end position="119"/>
    </location>
</feature>
<comment type="caution">
    <text evidence="2">The sequence shown here is derived from an EMBL/GenBank/DDBJ whole genome shotgun (WGS) entry which is preliminary data.</text>
</comment>
<feature type="compositionally biased region" description="Basic and acidic residues" evidence="1">
    <location>
        <begin position="63"/>
        <end position="75"/>
    </location>
</feature>
<evidence type="ECO:0000313" key="2">
    <source>
        <dbReference type="EMBL" id="KAG5850033.1"/>
    </source>
</evidence>
<proteinExistence type="predicted"/>
<dbReference type="EMBL" id="JAFIRN010000004">
    <property type="protein sequence ID" value="KAG5850033.1"/>
    <property type="molecule type" value="Genomic_DNA"/>
</dbReference>
<evidence type="ECO:0000313" key="3">
    <source>
        <dbReference type="Proteomes" id="UP001044222"/>
    </source>
</evidence>
<protein>
    <submittedName>
        <fullName evidence="2">Uncharacterized protein</fullName>
    </submittedName>
</protein>
<evidence type="ECO:0000256" key="1">
    <source>
        <dbReference type="SAM" id="MobiDB-lite"/>
    </source>
</evidence>
<feature type="compositionally biased region" description="Basic and acidic residues" evidence="1">
    <location>
        <begin position="83"/>
        <end position="98"/>
    </location>
</feature>
<dbReference type="Proteomes" id="UP001044222">
    <property type="component" value="Unassembled WGS sequence"/>
</dbReference>
<sequence length="138" mass="15268">MTGSISLGCGYLPARSLYALVCCVDYKSHSSSQVAKKNITHGFQGGEPERERGGLFRTVTGREGLRTPDGREKSRGLQVWTTRQRERGREREEEERFRSGLSAETPARETGLHPPSLPSPNCCWRAVRHVLLQSAGAA</sequence>
<reference evidence="2" key="1">
    <citation type="submission" date="2021-01" db="EMBL/GenBank/DDBJ databases">
        <title>A chromosome-scale assembly of European eel, Anguilla anguilla.</title>
        <authorList>
            <person name="Henkel C."/>
            <person name="Jong-Raadsen S.A."/>
            <person name="Dufour S."/>
            <person name="Weltzien F.-A."/>
            <person name="Palstra A.P."/>
            <person name="Pelster B."/>
            <person name="Spaink H.P."/>
            <person name="Van Den Thillart G.E."/>
            <person name="Jansen H."/>
            <person name="Zahm M."/>
            <person name="Klopp C."/>
            <person name="Cedric C."/>
            <person name="Louis A."/>
            <person name="Berthelot C."/>
            <person name="Parey E."/>
            <person name="Roest Crollius H."/>
            <person name="Montfort J."/>
            <person name="Robinson-Rechavi M."/>
            <person name="Bucao C."/>
            <person name="Bouchez O."/>
            <person name="Gislard M."/>
            <person name="Lluch J."/>
            <person name="Milhes M."/>
            <person name="Lampietro C."/>
            <person name="Lopez Roques C."/>
            <person name="Donnadieu C."/>
            <person name="Braasch I."/>
            <person name="Desvignes T."/>
            <person name="Postlethwait J."/>
            <person name="Bobe J."/>
            <person name="Guiguen Y."/>
            <person name="Dirks R."/>
        </authorList>
    </citation>
    <scope>NUCLEOTIDE SEQUENCE</scope>
    <source>
        <strain evidence="2">Tag_6206</strain>
        <tissue evidence="2">Liver</tissue>
    </source>
</reference>
<accession>A0A9D3S0G1</accession>
<name>A0A9D3S0G1_ANGAN</name>
<dbReference type="AlphaFoldDB" id="A0A9D3S0G1"/>